<dbReference type="Proteomes" id="UP000472265">
    <property type="component" value="Chromosome 4"/>
</dbReference>
<dbReference type="GO" id="GO:0089720">
    <property type="term" value="F:caspase binding"/>
    <property type="evidence" value="ECO:0007669"/>
    <property type="project" value="TreeGrafter"/>
</dbReference>
<name>A0A671UHS6_SPAAU</name>
<dbReference type="FunFam" id="1.10.533.10:FF:000059">
    <property type="entry name" value="Fas-associated via death domain"/>
    <property type="match status" value="1"/>
</dbReference>
<dbReference type="Ensembl" id="ENSSAUT00010014216.1">
    <property type="protein sequence ID" value="ENSSAUP00010013367.1"/>
    <property type="gene ID" value="ENSSAUG00010006354.1"/>
</dbReference>
<dbReference type="InterPro" id="IPR000488">
    <property type="entry name" value="Death_dom"/>
</dbReference>
<dbReference type="PROSITE" id="PS50168">
    <property type="entry name" value="DED"/>
    <property type="match status" value="1"/>
</dbReference>
<dbReference type="GeneTree" id="ENSGT00390000002105"/>
<dbReference type="SMART" id="SM00005">
    <property type="entry name" value="DEATH"/>
    <property type="match status" value="1"/>
</dbReference>
<dbReference type="Pfam" id="PF01335">
    <property type="entry name" value="DED"/>
    <property type="match status" value="1"/>
</dbReference>
<dbReference type="AlphaFoldDB" id="A0A671UHS6"/>
<reference evidence="3" key="1">
    <citation type="submission" date="2021-04" db="EMBL/GenBank/DDBJ databases">
        <authorList>
            <consortium name="Wellcome Sanger Institute Data Sharing"/>
        </authorList>
    </citation>
    <scope>NUCLEOTIDE SEQUENCE [LARGE SCALE GENOMIC DNA]</scope>
</reference>
<dbReference type="SUPFAM" id="SSF47986">
    <property type="entry name" value="DEATH domain"/>
    <property type="match status" value="1"/>
</dbReference>
<dbReference type="OrthoDB" id="100767at2759"/>
<dbReference type="GO" id="GO:0043065">
    <property type="term" value="P:positive regulation of apoptotic process"/>
    <property type="evidence" value="ECO:0007669"/>
    <property type="project" value="Ensembl"/>
</dbReference>
<reference evidence="3" key="2">
    <citation type="submission" date="2025-08" db="UniProtKB">
        <authorList>
            <consortium name="Ensembl"/>
        </authorList>
    </citation>
    <scope>IDENTIFICATION</scope>
</reference>
<dbReference type="InterPro" id="IPR001875">
    <property type="entry name" value="DED_dom"/>
</dbReference>
<dbReference type="GO" id="GO:0031265">
    <property type="term" value="C:CD95 death-inducing signaling complex"/>
    <property type="evidence" value="ECO:0007669"/>
    <property type="project" value="TreeGrafter"/>
</dbReference>
<dbReference type="CTD" id="8772"/>
<accession>A0A671UHS6</accession>
<dbReference type="Pfam" id="PF00531">
    <property type="entry name" value="Death"/>
    <property type="match status" value="1"/>
</dbReference>
<dbReference type="PANTHER" id="PTHR15077:SF10">
    <property type="entry name" value="FAS-ASSOCIATED DEATH DOMAIN PROTEIN"/>
    <property type="match status" value="1"/>
</dbReference>
<evidence type="ECO:0000313" key="4">
    <source>
        <dbReference type="Proteomes" id="UP000472265"/>
    </source>
</evidence>
<dbReference type="GO" id="GO:0005123">
    <property type="term" value="F:death receptor binding"/>
    <property type="evidence" value="ECO:0007669"/>
    <property type="project" value="TreeGrafter"/>
</dbReference>
<evidence type="ECO:0000313" key="3">
    <source>
        <dbReference type="Ensembl" id="ENSSAUP00010013367.1"/>
    </source>
</evidence>
<dbReference type="PROSITE" id="PS50017">
    <property type="entry name" value="DEATH_DOMAIN"/>
    <property type="match status" value="1"/>
</dbReference>
<dbReference type="GeneID" id="115580130"/>
<feature type="domain" description="Death" evidence="1">
    <location>
        <begin position="102"/>
        <end position="186"/>
    </location>
</feature>
<dbReference type="OMA" id="CKMNLVA"/>
<keyword evidence="4" id="KW-1185">Reference proteome</keyword>
<sequence>MSSSLLNPVLLEISNELTPEQLEQIKFLCEDIGKKELEKIDTGTKLFRVLKERGKLALGNIEYLCKLLTEIRRDDLSDKLKGLIRKAGSTSAEPPDTEKAKFNIATEVIAENLGRHWRKLGRKLGLTDVKLESISKRHPTELEETAVELLNEWRRKRGAEARAEDLIKALRACQLNLTADKVEYRLATPKN</sequence>
<dbReference type="InterPro" id="IPR016729">
    <property type="entry name" value="FADD"/>
</dbReference>
<dbReference type="RefSeq" id="XP_030269941.1">
    <property type="nucleotide sequence ID" value="XM_030414081.1"/>
</dbReference>
<dbReference type="CDD" id="cd08336">
    <property type="entry name" value="DED_FADD"/>
    <property type="match status" value="1"/>
</dbReference>
<feature type="domain" description="DED" evidence="2">
    <location>
        <begin position="5"/>
        <end position="82"/>
    </location>
</feature>
<evidence type="ECO:0000259" key="2">
    <source>
        <dbReference type="PROSITE" id="PS50168"/>
    </source>
</evidence>
<protein>
    <submittedName>
        <fullName evidence="3">Fas (tnfrsf6)-associated via death domain</fullName>
    </submittedName>
</protein>
<dbReference type="SMART" id="SM00031">
    <property type="entry name" value="DED"/>
    <property type="match status" value="1"/>
</dbReference>
<dbReference type="InterPro" id="IPR011029">
    <property type="entry name" value="DEATH-like_dom_sf"/>
</dbReference>
<dbReference type="InParanoid" id="A0A671UHS6"/>
<dbReference type="PANTHER" id="PTHR15077">
    <property type="entry name" value="FAS-ASSOCIATING DEATH DOMAIN-CONTAINING PROTEIN FADD"/>
    <property type="match status" value="1"/>
</dbReference>
<reference evidence="3" key="3">
    <citation type="submission" date="2025-09" db="UniProtKB">
        <authorList>
            <consortium name="Ensembl"/>
        </authorList>
    </citation>
    <scope>IDENTIFICATION</scope>
</reference>
<gene>
    <name evidence="3" type="primary">fadd</name>
</gene>
<evidence type="ECO:0000259" key="1">
    <source>
        <dbReference type="PROSITE" id="PS50017"/>
    </source>
</evidence>
<organism evidence="3 4">
    <name type="scientific">Sparus aurata</name>
    <name type="common">Gilthead sea bream</name>
    <dbReference type="NCBI Taxonomy" id="8175"/>
    <lineage>
        <taxon>Eukaryota</taxon>
        <taxon>Metazoa</taxon>
        <taxon>Chordata</taxon>
        <taxon>Craniata</taxon>
        <taxon>Vertebrata</taxon>
        <taxon>Euteleostomi</taxon>
        <taxon>Actinopterygii</taxon>
        <taxon>Neopterygii</taxon>
        <taxon>Teleostei</taxon>
        <taxon>Neoteleostei</taxon>
        <taxon>Acanthomorphata</taxon>
        <taxon>Eupercaria</taxon>
        <taxon>Spariformes</taxon>
        <taxon>Sparidae</taxon>
        <taxon>Sparus</taxon>
    </lineage>
</organism>
<proteinExistence type="predicted"/>
<dbReference type="FunCoup" id="A0A671UHS6">
    <property type="interactions" value="1446"/>
</dbReference>
<dbReference type="Gene3D" id="1.10.533.10">
    <property type="entry name" value="Death Domain, Fas"/>
    <property type="match status" value="2"/>
</dbReference>
<dbReference type="GO" id="GO:0097191">
    <property type="term" value="P:extrinsic apoptotic signaling pathway"/>
    <property type="evidence" value="ECO:0007669"/>
    <property type="project" value="TreeGrafter"/>
</dbReference>
<dbReference type="GO" id="GO:0045089">
    <property type="term" value="P:positive regulation of innate immune response"/>
    <property type="evidence" value="ECO:0007669"/>
    <property type="project" value="TreeGrafter"/>
</dbReference>